<evidence type="ECO:0000313" key="1">
    <source>
        <dbReference type="EMBL" id="JAH19780.1"/>
    </source>
</evidence>
<accession>A0A0E9QU53</accession>
<name>A0A0E9QU53_ANGAN</name>
<proteinExistence type="predicted"/>
<organism evidence="1">
    <name type="scientific">Anguilla anguilla</name>
    <name type="common">European freshwater eel</name>
    <name type="synonym">Muraena anguilla</name>
    <dbReference type="NCBI Taxonomy" id="7936"/>
    <lineage>
        <taxon>Eukaryota</taxon>
        <taxon>Metazoa</taxon>
        <taxon>Chordata</taxon>
        <taxon>Craniata</taxon>
        <taxon>Vertebrata</taxon>
        <taxon>Euteleostomi</taxon>
        <taxon>Actinopterygii</taxon>
        <taxon>Neopterygii</taxon>
        <taxon>Teleostei</taxon>
        <taxon>Anguilliformes</taxon>
        <taxon>Anguillidae</taxon>
        <taxon>Anguilla</taxon>
    </lineage>
</organism>
<protein>
    <submittedName>
        <fullName evidence="1">Uncharacterized protein</fullName>
    </submittedName>
</protein>
<reference evidence="1" key="2">
    <citation type="journal article" date="2015" name="Fish Shellfish Immunol.">
        <title>Early steps in the European eel (Anguilla anguilla)-Vibrio vulnificus interaction in the gills: Role of the RtxA13 toxin.</title>
        <authorList>
            <person name="Callol A."/>
            <person name="Pajuelo D."/>
            <person name="Ebbesson L."/>
            <person name="Teles M."/>
            <person name="MacKenzie S."/>
            <person name="Amaro C."/>
        </authorList>
    </citation>
    <scope>NUCLEOTIDE SEQUENCE</scope>
</reference>
<sequence>MTVSPHPSLHISYIQTLLNDSKSVSAYKHSISCFTQWCKNDSLQLNVTKTKEVLIGTPCTDSTTP</sequence>
<dbReference type="AlphaFoldDB" id="A0A0E9QU53"/>
<reference evidence="1" key="1">
    <citation type="submission" date="2014-11" db="EMBL/GenBank/DDBJ databases">
        <authorList>
            <person name="Amaro Gonzalez C."/>
        </authorList>
    </citation>
    <scope>NUCLEOTIDE SEQUENCE</scope>
</reference>
<dbReference type="EMBL" id="GBXM01088797">
    <property type="protein sequence ID" value="JAH19780.1"/>
    <property type="molecule type" value="Transcribed_RNA"/>
</dbReference>